<organism evidence="1 2">
    <name type="scientific">Boletus reticuloceps</name>
    <dbReference type="NCBI Taxonomy" id="495285"/>
    <lineage>
        <taxon>Eukaryota</taxon>
        <taxon>Fungi</taxon>
        <taxon>Dikarya</taxon>
        <taxon>Basidiomycota</taxon>
        <taxon>Agaricomycotina</taxon>
        <taxon>Agaricomycetes</taxon>
        <taxon>Agaricomycetidae</taxon>
        <taxon>Boletales</taxon>
        <taxon>Boletineae</taxon>
        <taxon>Boletaceae</taxon>
        <taxon>Boletoideae</taxon>
        <taxon>Boletus</taxon>
    </lineage>
</organism>
<dbReference type="EMBL" id="JAGFBS010000001">
    <property type="protein sequence ID" value="KAG6381462.1"/>
    <property type="molecule type" value="Genomic_DNA"/>
</dbReference>
<sequence length="245" mass="27647">MTIGNIPKDICCKPLHGAWILLGYLPVMYLKHVTNKSARHRALANLFHACMCHILQPLEQVGKDDIPMTSGDGIVLITGTKTECPKCDIEHDELSSANMPAELQDLNAVLDALALVDEDYIAFAQACQNVHIKPIYKPFWEHHLYLNIFLSITTDILHQLYQGLLKHLLSEHDQICRFLMGIIVDNPLPGDFSATYLLCATRALLDFIYSATRQKGQVLFTFNHFLLILMTSGLPSTRLGMLYRK</sequence>
<dbReference type="OrthoDB" id="2418900at2759"/>
<evidence type="ECO:0000313" key="2">
    <source>
        <dbReference type="Proteomes" id="UP000683000"/>
    </source>
</evidence>
<comment type="caution">
    <text evidence="1">The sequence shown here is derived from an EMBL/GenBank/DDBJ whole genome shotgun (WGS) entry which is preliminary data.</text>
</comment>
<dbReference type="Pfam" id="PF18759">
    <property type="entry name" value="Plavaka"/>
    <property type="match status" value="2"/>
</dbReference>
<gene>
    <name evidence="1" type="ORF">JVT61DRAFT_34</name>
</gene>
<dbReference type="AlphaFoldDB" id="A0A8I2Z118"/>
<proteinExistence type="predicted"/>
<dbReference type="Proteomes" id="UP000683000">
    <property type="component" value="Unassembled WGS sequence"/>
</dbReference>
<name>A0A8I2Z118_9AGAM</name>
<dbReference type="InterPro" id="IPR041078">
    <property type="entry name" value="Plavaka"/>
</dbReference>
<reference evidence="1" key="1">
    <citation type="submission" date="2021-03" db="EMBL/GenBank/DDBJ databases">
        <title>Evolutionary innovations through gain and loss of genes in the ectomycorrhizal Boletales.</title>
        <authorList>
            <person name="Wu G."/>
            <person name="Miyauchi S."/>
            <person name="Morin E."/>
            <person name="Yang Z.-L."/>
            <person name="Xu J."/>
            <person name="Martin F.M."/>
        </authorList>
    </citation>
    <scope>NUCLEOTIDE SEQUENCE</scope>
    <source>
        <strain evidence="1">BR01</strain>
    </source>
</reference>
<keyword evidence="2" id="KW-1185">Reference proteome</keyword>
<protein>
    <submittedName>
        <fullName evidence="1">Uncharacterized protein</fullName>
    </submittedName>
</protein>
<evidence type="ECO:0000313" key="1">
    <source>
        <dbReference type="EMBL" id="KAG6381462.1"/>
    </source>
</evidence>
<accession>A0A8I2Z118</accession>